<evidence type="ECO:0000256" key="3">
    <source>
        <dbReference type="ARBA" id="ARBA00004613"/>
    </source>
</evidence>
<feature type="chain" id="PRO_5015105148" description="CFEM domain-containing protein" evidence="16">
    <location>
        <begin position="20"/>
        <end position="438"/>
    </location>
</feature>
<keyword evidence="6" id="KW-0325">Glycoprotein</keyword>
<keyword evidence="9 15" id="KW-1133">Transmembrane helix</keyword>
<feature type="binding site" description="axial binding residue" evidence="14">
    <location>
        <position position="44"/>
    </location>
    <ligand>
        <name>heme</name>
        <dbReference type="ChEBI" id="CHEBI:30413"/>
    </ligand>
    <ligandPart>
        <name>Fe</name>
        <dbReference type="ChEBI" id="CHEBI:18248"/>
    </ligandPart>
</feature>
<dbReference type="Proteomes" id="UP000094444">
    <property type="component" value="Unassembled WGS sequence"/>
</dbReference>
<feature type="transmembrane region" description="Helical" evidence="15">
    <location>
        <begin position="91"/>
        <end position="113"/>
    </location>
</feature>
<evidence type="ECO:0000256" key="2">
    <source>
        <dbReference type="ARBA" id="ARBA00004589"/>
    </source>
</evidence>
<dbReference type="InterPro" id="IPR052337">
    <property type="entry name" value="SAT4-like"/>
</dbReference>
<dbReference type="InParanoid" id="A0A2P5HED1"/>
<keyword evidence="7 15" id="KW-0812">Transmembrane</keyword>
<gene>
    <name evidence="18" type="ORF">DHEL01_v212990</name>
</gene>
<comment type="similarity">
    <text evidence="4">Belongs to the RBT5 family.</text>
</comment>
<sequence>MKAFSVALLFGALVGSSFAEVSTPACAADCLATYLPQSGCNATDAPCICSDVTLNGQVQNCTLAACTTREALTALNATKTSCGEPVRDLTVITPVVTAVSGTFAIVAVVMRLVDSFNRGNMLNWSNLLIILALVSVLKDVCAGQVTGMIIHITLDADNSIVSTDGFGRDIWTLPHDNITEIIMVNILQLVWISEIMYMVVLGLTKIAMLLLYLKVFPGQTSRRVCFVMIGLCLAYIPATALATFFHCTPVSYNWTNWTGETEGSCFSFNTFAWAQSSINIVLDLIIISLPMPQLWKLNMGRKKRIQIVLMFSVGLFITIVSVVRLTALVNFATTTNATYDNVPTAYWSVLEIFVSIICCCMPAVRSLLKTAFPSCFGSSTDTKTTPRPYITPNSPGYKLSGGIQKSTTNTVTFGPISADGVSHSSNIELVDERWRDRD</sequence>
<keyword evidence="11 14" id="KW-1015">Disulfide bond</keyword>
<dbReference type="SMART" id="SM00747">
    <property type="entry name" value="CFEM"/>
    <property type="match status" value="1"/>
</dbReference>
<feature type="disulfide bond" evidence="14">
    <location>
        <begin position="30"/>
        <end position="61"/>
    </location>
</feature>
<comment type="similarity">
    <text evidence="13">Belongs to the SAT4 family.</text>
</comment>
<evidence type="ECO:0000256" key="10">
    <source>
        <dbReference type="ARBA" id="ARBA00023136"/>
    </source>
</evidence>
<dbReference type="GO" id="GO:0046872">
    <property type="term" value="F:metal ion binding"/>
    <property type="evidence" value="ECO:0007669"/>
    <property type="project" value="UniProtKB-UniRule"/>
</dbReference>
<keyword evidence="8 16" id="KW-0732">Signal</keyword>
<evidence type="ECO:0000256" key="6">
    <source>
        <dbReference type="ARBA" id="ARBA00022622"/>
    </source>
</evidence>
<dbReference type="STRING" id="158607.A0A2P5HED1"/>
<organism evidence="18 19">
    <name type="scientific">Diaporthe helianthi</name>
    <dbReference type="NCBI Taxonomy" id="158607"/>
    <lineage>
        <taxon>Eukaryota</taxon>
        <taxon>Fungi</taxon>
        <taxon>Dikarya</taxon>
        <taxon>Ascomycota</taxon>
        <taxon>Pezizomycotina</taxon>
        <taxon>Sordariomycetes</taxon>
        <taxon>Sordariomycetidae</taxon>
        <taxon>Diaporthales</taxon>
        <taxon>Diaporthaceae</taxon>
        <taxon>Diaporthe</taxon>
    </lineage>
</organism>
<feature type="transmembrane region" description="Helical" evidence="15">
    <location>
        <begin position="125"/>
        <end position="152"/>
    </location>
</feature>
<keyword evidence="5" id="KW-0964">Secreted</keyword>
<evidence type="ECO:0000256" key="4">
    <source>
        <dbReference type="ARBA" id="ARBA00010031"/>
    </source>
</evidence>
<dbReference type="Pfam" id="PF20684">
    <property type="entry name" value="Fung_rhodopsin"/>
    <property type="match status" value="1"/>
</dbReference>
<dbReference type="PROSITE" id="PS52012">
    <property type="entry name" value="CFEM"/>
    <property type="match status" value="1"/>
</dbReference>
<evidence type="ECO:0000256" key="9">
    <source>
        <dbReference type="ARBA" id="ARBA00022989"/>
    </source>
</evidence>
<accession>A0A2P5HED1</accession>
<keyword evidence="14" id="KW-0349">Heme</keyword>
<comment type="caution">
    <text evidence="18">The sequence shown here is derived from an EMBL/GenBank/DDBJ whole genome shotgun (WGS) entry which is preliminary data.</text>
</comment>
<evidence type="ECO:0000256" key="13">
    <source>
        <dbReference type="ARBA" id="ARBA00038359"/>
    </source>
</evidence>
<dbReference type="AlphaFoldDB" id="A0A2P5HED1"/>
<dbReference type="PANTHER" id="PTHR33048:SF143">
    <property type="entry name" value="EXTRACELLULAR MEMBRANE PROTEIN CFEM DOMAIN-CONTAINING PROTEIN-RELATED"/>
    <property type="match status" value="1"/>
</dbReference>
<protein>
    <recommendedName>
        <fullName evidence="17">CFEM domain-containing protein</fullName>
    </recommendedName>
</protein>
<evidence type="ECO:0000256" key="11">
    <source>
        <dbReference type="ARBA" id="ARBA00023157"/>
    </source>
</evidence>
<dbReference type="EMBL" id="MAVT02003723">
    <property type="protein sequence ID" value="POS68616.1"/>
    <property type="molecule type" value="Genomic_DNA"/>
</dbReference>
<dbReference type="InterPro" id="IPR049326">
    <property type="entry name" value="Rhodopsin_dom_fungi"/>
</dbReference>
<evidence type="ECO:0000256" key="5">
    <source>
        <dbReference type="ARBA" id="ARBA00022525"/>
    </source>
</evidence>
<dbReference type="OrthoDB" id="2496787at2759"/>
<feature type="transmembrane region" description="Helical" evidence="15">
    <location>
        <begin position="344"/>
        <end position="364"/>
    </location>
</feature>
<feature type="disulfide bond" evidence="14">
    <location>
        <begin position="49"/>
        <end position="82"/>
    </location>
</feature>
<comment type="subcellular location">
    <subcellularLocation>
        <location evidence="2">Membrane</location>
        <topology evidence="2">Lipid-anchor</topology>
        <topology evidence="2">GPI-anchor</topology>
    </subcellularLocation>
    <subcellularLocation>
        <location evidence="1">Membrane</location>
        <topology evidence="1">Multi-pass membrane protein</topology>
    </subcellularLocation>
    <subcellularLocation>
        <location evidence="3">Secreted</location>
    </subcellularLocation>
</comment>
<name>A0A2P5HED1_DIAHE</name>
<proteinExistence type="inferred from homology"/>
<reference evidence="18" key="1">
    <citation type="submission" date="2017-09" db="EMBL/GenBank/DDBJ databases">
        <title>Polyketide synthases of a Diaporthe helianthi virulent isolate.</title>
        <authorList>
            <person name="Baroncelli R."/>
        </authorList>
    </citation>
    <scope>NUCLEOTIDE SEQUENCE [LARGE SCALE GENOMIC DNA]</scope>
    <source>
        <strain evidence="18">7/96</strain>
    </source>
</reference>
<evidence type="ECO:0000256" key="15">
    <source>
        <dbReference type="SAM" id="Phobius"/>
    </source>
</evidence>
<evidence type="ECO:0000256" key="14">
    <source>
        <dbReference type="PROSITE-ProRule" id="PRU01356"/>
    </source>
</evidence>
<evidence type="ECO:0000256" key="8">
    <source>
        <dbReference type="ARBA" id="ARBA00022729"/>
    </source>
</evidence>
<dbReference type="GO" id="GO:0005576">
    <property type="term" value="C:extracellular region"/>
    <property type="evidence" value="ECO:0007669"/>
    <property type="project" value="UniProtKB-SubCell"/>
</dbReference>
<feature type="transmembrane region" description="Helical" evidence="15">
    <location>
        <begin position="225"/>
        <end position="246"/>
    </location>
</feature>
<evidence type="ECO:0000256" key="1">
    <source>
        <dbReference type="ARBA" id="ARBA00004141"/>
    </source>
</evidence>
<feature type="domain" description="CFEM" evidence="17">
    <location>
        <begin position="1"/>
        <end position="108"/>
    </location>
</feature>
<keyword evidence="14" id="KW-0479">Metal-binding</keyword>
<evidence type="ECO:0000313" key="18">
    <source>
        <dbReference type="EMBL" id="POS68616.1"/>
    </source>
</evidence>
<feature type="disulfide bond" evidence="14">
    <location>
        <begin position="26"/>
        <end position="66"/>
    </location>
</feature>
<dbReference type="PANTHER" id="PTHR33048">
    <property type="entry name" value="PTH11-LIKE INTEGRAL MEMBRANE PROTEIN (AFU_ORTHOLOGUE AFUA_5G11245)"/>
    <property type="match status" value="1"/>
</dbReference>
<keyword evidence="6" id="KW-0336">GPI-anchor</keyword>
<evidence type="ECO:0000256" key="16">
    <source>
        <dbReference type="SAM" id="SignalP"/>
    </source>
</evidence>
<dbReference type="InterPro" id="IPR008427">
    <property type="entry name" value="Extracellular_membr_CFEM_dom"/>
</dbReference>
<dbReference type="Pfam" id="PF05730">
    <property type="entry name" value="CFEM"/>
    <property type="match status" value="1"/>
</dbReference>
<feature type="signal peptide" evidence="16">
    <location>
        <begin position="1"/>
        <end position="19"/>
    </location>
</feature>
<keyword evidence="12" id="KW-0449">Lipoprotein</keyword>
<keyword evidence="19" id="KW-1185">Reference proteome</keyword>
<feature type="disulfide bond" evidence="14">
    <location>
        <begin position="40"/>
        <end position="47"/>
    </location>
</feature>
<evidence type="ECO:0000259" key="17">
    <source>
        <dbReference type="PROSITE" id="PS52012"/>
    </source>
</evidence>
<feature type="transmembrane region" description="Helical" evidence="15">
    <location>
        <begin position="307"/>
        <end position="332"/>
    </location>
</feature>
<evidence type="ECO:0000313" key="19">
    <source>
        <dbReference type="Proteomes" id="UP000094444"/>
    </source>
</evidence>
<evidence type="ECO:0000256" key="12">
    <source>
        <dbReference type="ARBA" id="ARBA00023288"/>
    </source>
</evidence>
<evidence type="ECO:0000256" key="7">
    <source>
        <dbReference type="ARBA" id="ARBA00022692"/>
    </source>
</evidence>
<keyword evidence="14" id="KW-0408">Iron</keyword>
<feature type="transmembrane region" description="Helical" evidence="15">
    <location>
        <begin position="266"/>
        <end position="286"/>
    </location>
</feature>
<dbReference type="GO" id="GO:0098552">
    <property type="term" value="C:side of membrane"/>
    <property type="evidence" value="ECO:0007669"/>
    <property type="project" value="UniProtKB-KW"/>
</dbReference>
<keyword evidence="10 15" id="KW-0472">Membrane</keyword>